<feature type="transmembrane region" description="Helical" evidence="6">
    <location>
        <begin position="323"/>
        <end position="342"/>
    </location>
</feature>
<dbReference type="PANTHER" id="PTHR33406:SF13">
    <property type="entry name" value="MEMBRANE PROTEIN YDFJ"/>
    <property type="match status" value="1"/>
</dbReference>
<comment type="subcellular location">
    <subcellularLocation>
        <location evidence="1">Cell membrane</location>
        <topology evidence="1">Multi-pass membrane protein</topology>
    </subcellularLocation>
</comment>
<organism evidence="8 9">
    <name type="scientific">Pseudomonas alkylphenolica</name>
    <dbReference type="NCBI Taxonomy" id="237609"/>
    <lineage>
        <taxon>Bacteria</taxon>
        <taxon>Pseudomonadati</taxon>
        <taxon>Pseudomonadota</taxon>
        <taxon>Gammaproteobacteria</taxon>
        <taxon>Pseudomonadales</taxon>
        <taxon>Pseudomonadaceae</taxon>
        <taxon>Pseudomonas</taxon>
    </lineage>
</organism>
<reference evidence="8 9" key="1">
    <citation type="submission" date="2018-06" db="EMBL/GenBank/DDBJ databases">
        <title>Bacteria isolated from soil of Wuhan.</title>
        <authorList>
            <person name="Wei X."/>
            <person name="Chunhua H."/>
        </authorList>
    </citation>
    <scope>NUCLEOTIDE SEQUENCE [LARGE SCALE GENOMIC DNA]</scope>
    <source>
        <strain evidence="9">xwS2</strain>
    </source>
</reference>
<proteinExistence type="predicted"/>
<feature type="domain" description="Membrane transport protein MMPL" evidence="7">
    <location>
        <begin position="564"/>
        <end position="769"/>
    </location>
</feature>
<dbReference type="PANTHER" id="PTHR33406">
    <property type="entry name" value="MEMBRANE PROTEIN MJ1562-RELATED"/>
    <property type="match status" value="1"/>
</dbReference>
<keyword evidence="3 6" id="KW-0812">Transmembrane</keyword>
<evidence type="ECO:0000256" key="1">
    <source>
        <dbReference type="ARBA" id="ARBA00004651"/>
    </source>
</evidence>
<keyword evidence="2" id="KW-1003">Cell membrane</keyword>
<dbReference type="RefSeq" id="WP_128325793.1">
    <property type="nucleotide sequence ID" value="NZ_QJRG01000048.1"/>
</dbReference>
<evidence type="ECO:0000313" key="9">
    <source>
        <dbReference type="Proteomes" id="UP000288983"/>
    </source>
</evidence>
<feature type="transmembrane region" description="Helical" evidence="6">
    <location>
        <begin position="14"/>
        <end position="34"/>
    </location>
</feature>
<keyword evidence="5 6" id="KW-0472">Membrane</keyword>
<dbReference type="InterPro" id="IPR050545">
    <property type="entry name" value="Mycobact_MmpL"/>
</dbReference>
<feature type="transmembrane region" description="Helical" evidence="6">
    <location>
        <begin position="348"/>
        <end position="374"/>
    </location>
</feature>
<feature type="transmembrane region" description="Helical" evidence="6">
    <location>
        <begin position="668"/>
        <end position="685"/>
    </location>
</feature>
<dbReference type="OrthoDB" id="9803781at2"/>
<feature type="transmembrane region" description="Helical" evidence="6">
    <location>
        <begin position="640"/>
        <end position="662"/>
    </location>
</feature>
<evidence type="ECO:0000256" key="6">
    <source>
        <dbReference type="SAM" id="Phobius"/>
    </source>
</evidence>
<feature type="transmembrane region" description="Helical" evidence="6">
    <location>
        <begin position="244"/>
        <end position="265"/>
    </location>
</feature>
<evidence type="ECO:0000313" key="8">
    <source>
        <dbReference type="EMBL" id="RWU19306.1"/>
    </source>
</evidence>
<protein>
    <submittedName>
        <fullName evidence="8">RND transporter</fullName>
    </submittedName>
</protein>
<feature type="domain" description="Membrane transport protein MMPL" evidence="7">
    <location>
        <begin position="52"/>
        <end position="372"/>
    </location>
</feature>
<dbReference type="Gene3D" id="1.20.1640.10">
    <property type="entry name" value="Multidrug efflux transporter AcrB transmembrane domain"/>
    <property type="match status" value="2"/>
</dbReference>
<dbReference type="EMBL" id="QJRG01000048">
    <property type="protein sequence ID" value="RWU19306.1"/>
    <property type="molecule type" value="Genomic_DNA"/>
</dbReference>
<dbReference type="AlphaFoldDB" id="A0A443ZKC4"/>
<comment type="caution">
    <text evidence="8">The sequence shown here is derived from an EMBL/GenBank/DDBJ whole genome shotgun (WGS) entry which is preliminary data.</text>
</comment>
<feature type="transmembrane region" description="Helical" evidence="6">
    <location>
        <begin position="609"/>
        <end position="633"/>
    </location>
</feature>
<name>A0A443ZKC4_9PSED</name>
<sequence>MIERIAEFCIRRRAWVAGCLLMLTLVLGWFALHIEVRTVFEDMLPSRHEYVKTHEKFKDTFGGSNMVTIMFEVDQGDIFQTQVLEKVREVTLGLREVSAVNPYQITSLASKKLKEVRASTAGIVSLPLMWPDLPQSAEAMAELKQAVLRNPLVYGPYVSKDLQATLITVDFIDDQVDYSKVFQEIRSLINRVDDGQVHIRVVGDPILYGWVGHYLPETFQLVGAALLVTLVMLFVLLRTWRGVLLPLLAGAVSASWALGICHLLNISFEPLVIVVAMLITSRAVSHSVQIVNRFDDELELLPANADTARIAARVALSDLFRPGMLGVIADAACMAVVALSPIPMLQKLTVLACVWVLTLTISAVILTPVMLSFIRKPHGMVHPINCIPLLSKVLDLATRVCLSRARYVVLGVSFVAVVCAGLFSLNLKIGDANPGSPILWPRADYNVDSAAINARFEGVDRMFVVLGEDGNTGLIKSNEALQAMNSFQRFIEAQPQVGGSVSLADVLPQINLSLREGNPRYLELGDTSAINGSLAAMLDSVSEPGDMSRFADDQYANGAVTLMFRDRQGETIRTAVARIKEFIAQHPLAQGEWHLAGGLIGVMAAVNEIILASQIEAIALALLVLALICTAVYRSSIAGMVFMVPVIISNMMTFAFMTWQGIGMNINTVPVAALGIGLGVDYAFYIADRIKEEIAIGKSAEEAVRIALHSAGMGVIVTASVLILATLLWWASSLRFQAEMGLLMAIWLTVSAFSALFVMPALIYVFRPRFIFGEPQQGRATQLPGTSHQLA</sequence>
<dbReference type="InterPro" id="IPR004869">
    <property type="entry name" value="MMPL_dom"/>
</dbReference>
<dbReference type="GO" id="GO:0005886">
    <property type="term" value="C:plasma membrane"/>
    <property type="evidence" value="ECO:0007669"/>
    <property type="project" value="UniProtKB-SubCell"/>
</dbReference>
<feature type="transmembrane region" description="Helical" evidence="6">
    <location>
        <begin position="218"/>
        <end position="237"/>
    </location>
</feature>
<evidence type="ECO:0000259" key="7">
    <source>
        <dbReference type="Pfam" id="PF03176"/>
    </source>
</evidence>
<accession>A0A443ZKC4</accession>
<dbReference type="Proteomes" id="UP000288983">
    <property type="component" value="Unassembled WGS sequence"/>
</dbReference>
<feature type="transmembrane region" description="Helical" evidence="6">
    <location>
        <begin position="742"/>
        <end position="766"/>
    </location>
</feature>
<gene>
    <name evidence="8" type="ORF">DM813_23670</name>
</gene>
<evidence type="ECO:0000256" key="4">
    <source>
        <dbReference type="ARBA" id="ARBA00022989"/>
    </source>
</evidence>
<keyword evidence="4 6" id="KW-1133">Transmembrane helix</keyword>
<evidence type="ECO:0000256" key="3">
    <source>
        <dbReference type="ARBA" id="ARBA00022692"/>
    </source>
</evidence>
<evidence type="ECO:0000256" key="5">
    <source>
        <dbReference type="ARBA" id="ARBA00023136"/>
    </source>
</evidence>
<dbReference type="Pfam" id="PF03176">
    <property type="entry name" value="MMPL"/>
    <property type="match status" value="2"/>
</dbReference>
<dbReference type="SUPFAM" id="SSF82866">
    <property type="entry name" value="Multidrug efflux transporter AcrB transmembrane domain"/>
    <property type="match status" value="2"/>
</dbReference>
<evidence type="ECO:0000256" key="2">
    <source>
        <dbReference type="ARBA" id="ARBA00022475"/>
    </source>
</evidence>
<feature type="transmembrane region" description="Helical" evidence="6">
    <location>
        <begin position="706"/>
        <end position="730"/>
    </location>
</feature>